<proteinExistence type="predicted"/>
<reference evidence="1 2" key="1">
    <citation type="submission" date="2015-09" db="EMBL/GenBank/DDBJ databases">
        <title>Atta colombica WGS genome.</title>
        <authorList>
            <person name="Nygaard S."/>
            <person name="Hu H."/>
            <person name="Boomsma J."/>
            <person name="Zhang G."/>
        </authorList>
    </citation>
    <scope>NUCLEOTIDE SEQUENCE [LARGE SCALE GENOMIC DNA]</scope>
    <source>
        <strain evidence="1">Treedump-2</strain>
        <tissue evidence="1">Whole body</tissue>
    </source>
</reference>
<organism evidence="1 2">
    <name type="scientific">Atta colombica</name>
    <dbReference type="NCBI Taxonomy" id="520822"/>
    <lineage>
        <taxon>Eukaryota</taxon>
        <taxon>Metazoa</taxon>
        <taxon>Ecdysozoa</taxon>
        <taxon>Arthropoda</taxon>
        <taxon>Hexapoda</taxon>
        <taxon>Insecta</taxon>
        <taxon>Pterygota</taxon>
        <taxon>Neoptera</taxon>
        <taxon>Endopterygota</taxon>
        <taxon>Hymenoptera</taxon>
        <taxon>Apocrita</taxon>
        <taxon>Aculeata</taxon>
        <taxon>Formicoidea</taxon>
        <taxon>Formicidae</taxon>
        <taxon>Myrmicinae</taxon>
        <taxon>Atta</taxon>
    </lineage>
</organism>
<name>A0A151HZR4_9HYME</name>
<evidence type="ECO:0000313" key="1">
    <source>
        <dbReference type="EMBL" id="KYM78631.1"/>
    </source>
</evidence>
<protein>
    <submittedName>
        <fullName evidence="1">Uncharacterized protein</fullName>
    </submittedName>
</protein>
<sequence length="92" mass="10799">ETRKFFTRIFISISSRNGGLWTRTLLSSHVAMKDVQQRNIHEVSGDVIPINMVKGIGHLRDPRLNKKHINVKRTQYFNFLWYIVTTEGSNRE</sequence>
<evidence type="ECO:0000313" key="2">
    <source>
        <dbReference type="Proteomes" id="UP000078540"/>
    </source>
</evidence>
<dbReference type="STRING" id="520822.A0A151HZR4"/>
<feature type="non-terminal residue" evidence="1">
    <location>
        <position position="1"/>
    </location>
</feature>
<keyword evidence="2" id="KW-1185">Reference proteome</keyword>
<accession>A0A151HZR4</accession>
<gene>
    <name evidence="1" type="ORF">ALC53_10933</name>
</gene>
<dbReference type="Proteomes" id="UP000078540">
    <property type="component" value="Unassembled WGS sequence"/>
</dbReference>
<dbReference type="AlphaFoldDB" id="A0A151HZR4"/>
<dbReference type="EMBL" id="KQ976653">
    <property type="protein sequence ID" value="KYM78631.1"/>
    <property type="molecule type" value="Genomic_DNA"/>
</dbReference>